<gene>
    <name evidence="3" type="ORF">GCM10023205_69410</name>
</gene>
<proteinExistence type="inferred from homology"/>
<sequence>MTDPLGLAGKTAIVTGAGSGIGRATALRLARGGVRLVLGDLRPERTAAVAAEIRAAGGEAVTHDGDVAEDAYIRALVATTVDIYGRVDVLHNNAAFSIAGRVGDITDDEWRTQQRVVLDSVFYGIRAVLPHMIAQGGGSIVTTSSGAGVGGEYRLGAYAAHKAAVINLTQTVAMEYAEEGIRCNAITPGPTATEPMLAWLENVPGGPEQFGRGALLRRMSRPEEVAEMVAWLASDAASLISGVVLQGNYRVSSPRP</sequence>
<evidence type="ECO:0000313" key="3">
    <source>
        <dbReference type="EMBL" id="GAA4988546.1"/>
    </source>
</evidence>
<dbReference type="RefSeq" id="WP_345679781.1">
    <property type="nucleotide sequence ID" value="NZ_BAABHS010000035.1"/>
</dbReference>
<dbReference type="Proteomes" id="UP001500466">
    <property type="component" value="Unassembled WGS sequence"/>
</dbReference>
<evidence type="ECO:0000313" key="4">
    <source>
        <dbReference type="Proteomes" id="UP001500466"/>
    </source>
</evidence>
<dbReference type="SUPFAM" id="SSF51735">
    <property type="entry name" value="NAD(P)-binding Rossmann-fold domains"/>
    <property type="match status" value="1"/>
</dbReference>
<dbReference type="Pfam" id="PF13561">
    <property type="entry name" value="adh_short_C2"/>
    <property type="match status" value="1"/>
</dbReference>
<dbReference type="CDD" id="cd05233">
    <property type="entry name" value="SDR_c"/>
    <property type="match status" value="1"/>
</dbReference>
<accession>A0ABP9I6D4</accession>
<comment type="similarity">
    <text evidence="1">Belongs to the short-chain dehydrogenases/reductases (SDR) family.</text>
</comment>
<dbReference type="PANTHER" id="PTHR42760:SF133">
    <property type="entry name" value="3-OXOACYL-[ACYL-CARRIER-PROTEIN] REDUCTASE"/>
    <property type="match status" value="1"/>
</dbReference>
<evidence type="ECO:0000256" key="2">
    <source>
        <dbReference type="ARBA" id="ARBA00023002"/>
    </source>
</evidence>
<reference evidence="4" key="1">
    <citation type="journal article" date="2019" name="Int. J. Syst. Evol. Microbiol.">
        <title>The Global Catalogue of Microorganisms (GCM) 10K type strain sequencing project: providing services to taxonomists for standard genome sequencing and annotation.</title>
        <authorList>
            <consortium name="The Broad Institute Genomics Platform"/>
            <consortium name="The Broad Institute Genome Sequencing Center for Infectious Disease"/>
            <person name="Wu L."/>
            <person name="Ma J."/>
        </authorList>
    </citation>
    <scope>NUCLEOTIDE SEQUENCE [LARGE SCALE GENOMIC DNA]</scope>
    <source>
        <strain evidence="4">JCM 17986</strain>
    </source>
</reference>
<keyword evidence="4" id="KW-1185">Reference proteome</keyword>
<dbReference type="InterPro" id="IPR036291">
    <property type="entry name" value="NAD(P)-bd_dom_sf"/>
</dbReference>
<protein>
    <submittedName>
        <fullName evidence="3">Glucose 1-dehydrogenase</fullName>
    </submittedName>
</protein>
<keyword evidence="2" id="KW-0560">Oxidoreductase</keyword>
<dbReference type="Gene3D" id="3.40.50.720">
    <property type="entry name" value="NAD(P)-binding Rossmann-like Domain"/>
    <property type="match status" value="1"/>
</dbReference>
<name>A0ABP9I6D4_9ACTN</name>
<dbReference type="InterPro" id="IPR002347">
    <property type="entry name" value="SDR_fam"/>
</dbReference>
<dbReference type="PANTHER" id="PTHR42760">
    <property type="entry name" value="SHORT-CHAIN DEHYDROGENASES/REDUCTASES FAMILY MEMBER"/>
    <property type="match status" value="1"/>
</dbReference>
<dbReference type="EMBL" id="BAABHS010000035">
    <property type="protein sequence ID" value="GAA4988546.1"/>
    <property type="molecule type" value="Genomic_DNA"/>
</dbReference>
<organism evidence="3 4">
    <name type="scientific">Yinghuangia aomiensis</name>
    <dbReference type="NCBI Taxonomy" id="676205"/>
    <lineage>
        <taxon>Bacteria</taxon>
        <taxon>Bacillati</taxon>
        <taxon>Actinomycetota</taxon>
        <taxon>Actinomycetes</taxon>
        <taxon>Kitasatosporales</taxon>
        <taxon>Streptomycetaceae</taxon>
        <taxon>Yinghuangia</taxon>
    </lineage>
</organism>
<comment type="caution">
    <text evidence="3">The sequence shown here is derived from an EMBL/GenBank/DDBJ whole genome shotgun (WGS) entry which is preliminary data.</text>
</comment>
<dbReference type="PRINTS" id="PR00081">
    <property type="entry name" value="GDHRDH"/>
</dbReference>
<dbReference type="PRINTS" id="PR00080">
    <property type="entry name" value="SDRFAMILY"/>
</dbReference>
<evidence type="ECO:0000256" key="1">
    <source>
        <dbReference type="ARBA" id="ARBA00006484"/>
    </source>
</evidence>